<dbReference type="SMART" id="SM00054">
    <property type="entry name" value="EFh"/>
    <property type="match status" value="11"/>
</dbReference>
<dbReference type="FunFam" id="1.10.238.10:FF:000121">
    <property type="entry name" value="EF-hand calcium-binding domain-containing protein 6"/>
    <property type="match status" value="1"/>
</dbReference>
<dbReference type="PROSITE" id="PS50222">
    <property type="entry name" value="EF_HAND_2"/>
    <property type="match status" value="7"/>
</dbReference>
<dbReference type="Pfam" id="PF13499">
    <property type="entry name" value="EF-hand_7"/>
    <property type="match status" value="1"/>
</dbReference>
<dbReference type="PANTHER" id="PTHR20875">
    <property type="entry name" value="EF-HAND CALCIUM-BINDING DOMAIN-CONTAINING PROTEIN 6-RELATED"/>
    <property type="match status" value="1"/>
</dbReference>
<dbReference type="Proteomes" id="UP001221898">
    <property type="component" value="Unassembled WGS sequence"/>
</dbReference>
<name>A0AAD7REE4_9TELE</name>
<feature type="compositionally biased region" description="Polar residues" evidence="5">
    <location>
        <begin position="907"/>
        <end position="917"/>
    </location>
</feature>
<feature type="region of interest" description="Disordered" evidence="5">
    <location>
        <begin position="1228"/>
        <end position="1295"/>
    </location>
</feature>
<keyword evidence="4" id="KW-0106">Calcium</keyword>
<dbReference type="Gene3D" id="1.10.238.10">
    <property type="entry name" value="EF-hand"/>
    <property type="match status" value="11"/>
</dbReference>
<feature type="compositionally biased region" description="Polar residues" evidence="5">
    <location>
        <begin position="476"/>
        <end position="486"/>
    </location>
</feature>
<sequence>MMAIVPQNLGPQCRAMAVTPRPQGTPKPQATTRSPPGHESPGASGRGSRQSDCTSSVRSVPNEALSAAQVERALVRGVQEKLGDLRAAFQALDTEGNATVTKGEFRRVIESFVLPLTTVQFAAVLAKAPRRDNGSVAYAKFLKRCCRTSSAKNRFPPRSSQHPMTLGEIQRCLKDKIGSNLKNVTRAFRLFDHNGDGKIQKHELLRVLESYCPPLSNQDFNRIWSHCCLDKSGMMSYRVFLQRLGVDCENHGRSESQDSVKSALNWDAVSHDNERRQQGARTDAAPALPSPGLTADQIHVVFLDKMRSNCGHIRRALQAFDVTHGGFVSPEDLKSVLTHFLFPMSDLIFQDLASRFGLKISEPVPWAKFMAQFEDLAQGRARLHLSAQQRLKTLQEIYPLLKSSFLMLDQGGGGRVTRAELRRVMEGRRFRLTERQLKELMILLDPEHTGVIHDQRFLELLPPRAGNPVEMRECSGDTQQAPQSNRGAAETQAWSTVEALLQDKLSEQLDSVMEALRSYDCSQNGTVQQHELREVIQRYGLPVSDSHFHRLCKPWIDSGRVVYGGFLNSLGMSKRRDETESTTRAQSPNKRFSLHSVKSRAVEDKVLRKLRENLALRSIAMHNCLLTTGGNPGGTLSSKHFRKILEDSGIILDQGEFDILVEALGFKDGNLSHADFLVKYDKLKQETGAEDNNCVNGKQSSLMTAEDCLCQLRQRIEEHHRDILTAFLLMDKNRDGVINRCDFRALYDSLRFVTMETEYQRMLDLLGLEPGATLNYAEFFNTVQATSKPGPQPRSPSRSKWFEEEAGEQVHSHLVTRARSGWSEMAKAFSHFNEDGQGLVFKRELRQLLYMYALPITPNEFEKLWLRYDDKAKGVLTHSEFLEKLGVAAEGCGRGQSHMIGEERSDSQSQGRVDSVSSQAQTKAILQDIGELVRENYTEFSCSLVRLDENKDSLVRLEELLALLHKHGRQVEEAQLVNLLDSLKISMDDRKLSYLHFLRALERRAPPGPRPEPLPQTESVEQLSSDRAMHRVREAVTQSYHTLHKVFSAFDRGGTGAVSALEFRRVLEHFCVRLSDRQFTHLLAELPVSEEDHSVPWKHFLLHFHLNYQEVRAQCNPTTLNTQVQTAADWLEKVERAAGPAKSRPLPMSGILERIQEVVCAKIYTVAMEMANLDYGHINVISMENFRMICDRHFLRLTNEQFESLWKLLPVNEFGNLEYREFLKRFSGESRGEPQSSERGQPVTSERGQPVTSPGRMEGPPSALRRPKTAPCTIGRAKSADQEEQTGRHSVVGGGAAPLQNCDALDRTVRSCDSVERRVHSQIRGCWRELQRRCREEDVAGDGGISTDSFLAILQDLRVKMARAELEQLAVKYGIAVNGRVSYPDFLRRLVLSLQPRPATAFDRPKVPLPRTPMSVGVLTGQCADSLLGMFGSVQRFWRPMRQSFIAFDRNRTGLISFGNFRQVLRQYGINLSHDEAFHLSSYLDKNLSGKISYNDFLYSFLQ</sequence>
<feature type="region of interest" description="Disordered" evidence="5">
    <location>
        <begin position="897"/>
        <end position="917"/>
    </location>
</feature>
<feature type="compositionally biased region" description="Basic and acidic residues" evidence="5">
    <location>
        <begin position="1278"/>
        <end position="1287"/>
    </location>
</feature>
<feature type="region of interest" description="Disordered" evidence="5">
    <location>
        <begin position="1"/>
        <end position="62"/>
    </location>
</feature>
<evidence type="ECO:0000313" key="8">
    <source>
        <dbReference type="Proteomes" id="UP001221898"/>
    </source>
</evidence>
<feature type="region of interest" description="Disordered" evidence="5">
    <location>
        <begin position="470"/>
        <end position="489"/>
    </location>
</feature>
<keyword evidence="1" id="KW-0597">Phosphoprotein</keyword>
<dbReference type="InterPro" id="IPR002048">
    <property type="entry name" value="EF_hand_dom"/>
</dbReference>
<evidence type="ECO:0000256" key="3">
    <source>
        <dbReference type="ARBA" id="ARBA00022737"/>
    </source>
</evidence>
<reference evidence="7" key="1">
    <citation type="journal article" date="2023" name="Science">
        <title>Genome structures resolve the early diversification of teleost fishes.</title>
        <authorList>
            <person name="Parey E."/>
            <person name="Louis A."/>
            <person name="Montfort J."/>
            <person name="Bouchez O."/>
            <person name="Roques C."/>
            <person name="Iampietro C."/>
            <person name="Lluch J."/>
            <person name="Castinel A."/>
            <person name="Donnadieu C."/>
            <person name="Desvignes T."/>
            <person name="Floi Bucao C."/>
            <person name="Jouanno E."/>
            <person name="Wen M."/>
            <person name="Mejri S."/>
            <person name="Dirks R."/>
            <person name="Jansen H."/>
            <person name="Henkel C."/>
            <person name="Chen W.J."/>
            <person name="Zahm M."/>
            <person name="Cabau C."/>
            <person name="Klopp C."/>
            <person name="Thompson A.W."/>
            <person name="Robinson-Rechavi M."/>
            <person name="Braasch I."/>
            <person name="Lecointre G."/>
            <person name="Bobe J."/>
            <person name="Postlethwait J.H."/>
            <person name="Berthelot C."/>
            <person name="Roest Crollius H."/>
            <person name="Guiguen Y."/>
        </authorList>
    </citation>
    <scope>NUCLEOTIDE SEQUENCE</scope>
    <source>
        <strain evidence="7">NC1722</strain>
    </source>
</reference>
<protein>
    <recommendedName>
        <fullName evidence="6">EF-hand domain-containing protein</fullName>
    </recommendedName>
</protein>
<evidence type="ECO:0000256" key="5">
    <source>
        <dbReference type="SAM" id="MobiDB-lite"/>
    </source>
</evidence>
<evidence type="ECO:0000313" key="7">
    <source>
        <dbReference type="EMBL" id="KAJ8377279.1"/>
    </source>
</evidence>
<feature type="domain" description="EF-hand" evidence="6">
    <location>
        <begin position="718"/>
        <end position="753"/>
    </location>
</feature>
<dbReference type="InterPro" id="IPR011992">
    <property type="entry name" value="EF-hand-dom_pair"/>
</dbReference>
<feature type="domain" description="EF-hand" evidence="6">
    <location>
        <begin position="308"/>
        <end position="343"/>
    </location>
</feature>
<feature type="domain" description="EF-hand" evidence="6">
    <location>
        <begin position="1441"/>
        <end position="1471"/>
    </location>
</feature>
<dbReference type="PROSITE" id="PS00018">
    <property type="entry name" value="EF_HAND_1"/>
    <property type="match status" value="3"/>
</dbReference>
<dbReference type="InterPro" id="IPR052603">
    <property type="entry name" value="EFCB6"/>
</dbReference>
<dbReference type="Pfam" id="PF08976">
    <property type="entry name" value="EF-hand_11"/>
    <property type="match status" value="2"/>
</dbReference>
<feature type="domain" description="EF-hand" evidence="6">
    <location>
        <begin position="80"/>
        <end position="115"/>
    </location>
</feature>
<evidence type="ECO:0000256" key="4">
    <source>
        <dbReference type="ARBA" id="ARBA00022837"/>
    </source>
</evidence>
<dbReference type="InterPro" id="IPR018247">
    <property type="entry name" value="EF_Hand_1_Ca_BS"/>
</dbReference>
<dbReference type="FunFam" id="1.10.238.10:FF:000179">
    <property type="entry name" value="EF-hand calcium-binding domain-containing protein 6"/>
    <property type="match status" value="1"/>
</dbReference>
<evidence type="ECO:0000256" key="1">
    <source>
        <dbReference type="ARBA" id="ARBA00022553"/>
    </source>
</evidence>
<organism evidence="7 8">
    <name type="scientific">Aldrovandia affinis</name>
    <dbReference type="NCBI Taxonomy" id="143900"/>
    <lineage>
        <taxon>Eukaryota</taxon>
        <taxon>Metazoa</taxon>
        <taxon>Chordata</taxon>
        <taxon>Craniata</taxon>
        <taxon>Vertebrata</taxon>
        <taxon>Euteleostomi</taxon>
        <taxon>Actinopterygii</taxon>
        <taxon>Neopterygii</taxon>
        <taxon>Teleostei</taxon>
        <taxon>Notacanthiformes</taxon>
        <taxon>Halosauridae</taxon>
        <taxon>Aldrovandia</taxon>
    </lineage>
</organism>
<proteinExistence type="predicted"/>
<dbReference type="GO" id="GO:0005509">
    <property type="term" value="F:calcium ion binding"/>
    <property type="evidence" value="ECO:0007669"/>
    <property type="project" value="InterPro"/>
</dbReference>
<dbReference type="CDD" id="cd00051">
    <property type="entry name" value="EFh"/>
    <property type="match status" value="2"/>
</dbReference>
<dbReference type="EMBL" id="JAINUG010000359">
    <property type="protein sequence ID" value="KAJ8377279.1"/>
    <property type="molecule type" value="Genomic_DNA"/>
</dbReference>
<feature type="compositionally biased region" description="Polar residues" evidence="5">
    <location>
        <begin position="47"/>
        <end position="59"/>
    </location>
</feature>
<feature type="domain" description="EF-hand" evidence="6">
    <location>
        <begin position="179"/>
        <end position="214"/>
    </location>
</feature>
<evidence type="ECO:0000256" key="2">
    <source>
        <dbReference type="ARBA" id="ARBA00022723"/>
    </source>
</evidence>
<evidence type="ECO:0000259" key="6">
    <source>
        <dbReference type="PROSITE" id="PS50222"/>
    </source>
</evidence>
<dbReference type="SUPFAM" id="SSF47473">
    <property type="entry name" value="EF-hand"/>
    <property type="match status" value="7"/>
</dbReference>
<keyword evidence="2" id="KW-0479">Metal-binding</keyword>
<comment type="caution">
    <text evidence="7">The sequence shown here is derived from an EMBL/GenBank/DDBJ whole genome shotgun (WGS) entry which is preliminary data.</text>
</comment>
<accession>A0AAD7REE4</accession>
<dbReference type="Pfam" id="PF13202">
    <property type="entry name" value="EF-hand_5"/>
    <property type="match status" value="2"/>
</dbReference>
<dbReference type="InterPro" id="IPR015070">
    <property type="entry name" value="EF_hand_DJBP"/>
</dbReference>
<keyword evidence="8" id="KW-1185">Reference proteome</keyword>
<dbReference type="PANTHER" id="PTHR20875:SF2">
    <property type="entry name" value="EF-HAND CALCIUM-BINDING DOMAIN-CONTAINING PROTEIN 6"/>
    <property type="match status" value="1"/>
</dbReference>
<feature type="domain" description="EF-hand" evidence="6">
    <location>
        <begin position="507"/>
        <end position="542"/>
    </location>
</feature>
<feature type="compositionally biased region" description="Polar residues" evidence="5">
    <location>
        <begin position="1233"/>
        <end position="1252"/>
    </location>
</feature>
<keyword evidence="3" id="KW-0677">Repeat</keyword>
<feature type="domain" description="EF-hand" evidence="6">
    <location>
        <begin position="1038"/>
        <end position="1073"/>
    </location>
</feature>
<gene>
    <name evidence="7" type="ORF">AAFF_G00261880</name>
</gene>
<dbReference type="GO" id="GO:0005654">
    <property type="term" value="C:nucleoplasm"/>
    <property type="evidence" value="ECO:0007669"/>
    <property type="project" value="TreeGrafter"/>
</dbReference>